<comment type="subunit">
    <text evidence="7">Component of the SMC5-SMC6 complex.</text>
</comment>
<evidence type="ECO:0000256" key="5">
    <source>
        <dbReference type="ARBA" id="ARBA00023204"/>
    </source>
</evidence>
<feature type="region of interest" description="Disordered" evidence="8">
    <location>
        <begin position="256"/>
        <end position="288"/>
    </location>
</feature>
<dbReference type="OrthoDB" id="361242at2759"/>
<evidence type="ECO:0000256" key="6">
    <source>
        <dbReference type="ARBA" id="ARBA00023242"/>
    </source>
</evidence>
<feature type="compositionally biased region" description="Basic and acidic residues" evidence="8">
    <location>
        <begin position="26"/>
        <end position="47"/>
    </location>
</feature>
<dbReference type="RefSeq" id="XP_022462471.1">
    <property type="nucleotide sequence ID" value="XM_022609941.1"/>
</dbReference>
<comment type="similarity">
    <text evidence="2 7">Belongs to the NSE4 family.</text>
</comment>
<evidence type="ECO:0000259" key="9">
    <source>
        <dbReference type="Pfam" id="PF08743"/>
    </source>
</evidence>
<dbReference type="HOGENOM" id="CLU_041037_5_1_1"/>
<dbReference type="AlphaFoldDB" id="J7R099"/>
<proteinExistence type="inferred from homology"/>
<evidence type="ECO:0000259" key="10">
    <source>
        <dbReference type="Pfam" id="PF15412"/>
    </source>
</evidence>
<dbReference type="OMA" id="IFQMDMP"/>
<sequence length="409" mass="46290">MAVALEPSKKRARENTGANDGIAAEVSKKIRSTGDKPSEEEGKKSGLDETEPNGTDGESAEFKVLQAYRSFENDISKDRVKVIQNRDIGVTLNKLDSIDSLFQKMSGTKNNGLFAHDSRAMLSISELAHLSVQNLKLGEGRYSITLSDTLSSLKRYMLQDYFKSNGIQEETVGRGLNAADDDDGGVDENVELDSESRSNTTKIRERTLNKEFLEQFSKYNTFNQFNWFRMGALFDNLNLGVPTTDHLLGPFSVEKKRRENGTRPRISDPVGKATKADEVSKSDINDGQDVTTPEHVKRCFKTLLNKNGMEKISLFKFCLDPNSFAKSVENLFYTSFLLKDGKIVLEQDEQDGFPTIRVKDDISAMRPEEREIEKQKRKDAHQNHIIFQMDMPTWRKLLEKLNITSSYID</sequence>
<feature type="compositionally biased region" description="Basic and acidic residues" evidence="8">
    <location>
        <begin position="274"/>
        <end position="284"/>
    </location>
</feature>
<keyword evidence="5 7" id="KW-0234">DNA repair</keyword>
<dbReference type="GO" id="GO:0006281">
    <property type="term" value="P:DNA repair"/>
    <property type="evidence" value="ECO:0007669"/>
    <property type="project" value="UniProtKB-UniRule"/>
</dbReference>
<dbReference type="Proteomes" id="UP000006310">
    <property type="component" value="Chromosome 1"/>
</dbReference>
<gene>
    <name evidence="11" type="primary">KNAG0A05610</name>
    <name evidence="11" type="ordered locus">KNAG_0A05610</name>
</gene>
<comment type="subcellular location">
    <subcellularLocation>
        <location evidence="1 7">Nucleus</location>
    </subcellularLocation>
</comment>
<dbReference type="GO" id="GO:0005634">
    <property type="term" value="C:nucleus"/>
    <property type="evidence" value="ECO:0007669"/>
    <property type="project" value="UniProtKB-SubCell"/>
</dbReference>
<dbReference type="GO" id="GO:0019789">
    <property type="term" value="F:SUMO transferase activity"/>
    <property type="evidence" value="ECO:0007669"/>
    <property type="project" value="EnsemblFungi"/>
</dbReference>
<evidence type="ECO:0000256" key="1">
    <source>
        <dbReference type="ARBA" id="ARBA00004123"/>
    </source>
</evidence>
<feature type="region of interest" description="Disordered" evidence="8">
    <location>
        <begin position="1"/>
        <end position="57"/>
    </location>
</feature>
<evidence type="ECO:0000313" key="11">
    <source>
        <dbReference type="EMBL" id="CCK68225.1"/>
    </source>
</evidence>
<dbReference type="PANTHER" id="PTHR16140:SF0">
    <property type="entry name" value="NON-STRUCTURAL MAINTENANCE OF CHROMOSOMES ELEMENT 4"/>
    <property type="match status" value="1"/>
</dbReference>
<keyword evidence="4 7" id="KW-0233">DNA recombination</keyword>
<evidence type="ECO:0000313" key="12">
    <source>
        <dbReference type="Proteomes" id="UP000006310"/>
    </source>
</evidence>
<name>J7R099_HUIN7</name>
<feature type="compositionally biased region" description="Basic and acidic residues" evidence="8">
    <location>
        <begin position="256"/>
        <end position="266"/>
    </location>
</feature>
<dbReference type="GO" id="GO:0006310">
    <property type="term" value="P:DNA recombination"/>
    <property type="evidence" value="ECO:0007669"/>
    <property type="project" value="UniProtKB-UniRule"/>
</dbReference>
<dbReference type="InterPro" id="IPR014854">
    <property type="entry name" value="Nse4_C"/>
</dbReference>
<comment type="function">
    <text evidence="7">Component of the SMC5-SMC6 complex, that promotes sister chromatid alignment after DNA damage and facilitates double-stranded DNA breaks (DSBs) repair via homologous recombination between sister chromatids.</text>
</comment>
<accession>J7R099</accession>
<dbReference type="InterPro" id="IPR029225">
    <property type="entry name" value="Nse4_Nse3-bd"/>
</dbReference>
<reference evidence="11 12" key="1">
    <citation type="journal article" date="2011" name="Proc. Natl. Acad. Sci. U.S.A.">
        <title>Evolutionary erosion of yeast sex chromosomes by mating-type switching accidents.</title>
        <authorList>
            <person name="Gordon J.L."/>
            <person name="Armisen D."/>
            <person name="Proux-Wera E."/>
            <person name="Oheigeartaigh S.S."/>
            <person name="Byrne K.P."/>
            <person name="Wolfe K.H."/>
        </authorList>
    </citation>
    <scope>NUCLEOTIDE SEQUENCE [LARGE SCALE GENOMIC DNA]</scope>
    <source>
        <strain evidence="12">ATCC MYA-139 / BCRC 22969 / CBS 8797 / CCRC 22969 / KCTC 17520 / NBRC 10181 / NCYC 3082</strain>
    </source>
</reference>
<dbReference type="InterPro" id="IPR027786">
    <property type="entry name" value="Nse4/EID"/>
</dbReference>
<dbReference type="eggNOG" id="KOG2866">
    <property type="taxonomic scope" value="Eukaryota"/>
</dbReference>
<keyword evidence="6 7" id="KW-0539">Nucleus</keyword>
<evidence type="ECO:0000256" key="2">
    <source>
        <dbReference type="ARBA" id="ARBA00008997"/>
    </source>
</evidence>
<dbReference type="GeneID" id="34523860"/>
<evidence type="ECO:0000256" key="4">
    <source>
        <dbReference type="ARBA" id="ARBA00023172"/>
    </source>
</evidence>
<dbReference type="GO" id="GO:0030915">
    <property type="term" value="C:Smc5-Smc6 complex"/>
    <property type="evidence" value="ECO:0007669"/>
    <property type="project" value="UniProtKB-UniRule"/>
</dbReference>
<reference evidence="12" key="2">
    <citation type="submission" date="2012-08" db="EMBL/GenBank/DDBJ databases">
        <title>Genome sequence of Kazachstania naganishii.</title>
        <authorList>
            <person name="Gordon J.L."/>
            <person name="Armisen D."/>
            <person name="Proux-Wera E."/>
            <person name="OhEigeartaigh S.S."/>
            <person name="Byrne K.P."/>
            <person name="Wolfe K.H."/>
        </authorList>
    </citation>
    <scope>NUCLEOTIDE SEQUENCE [LARGE SCALE GENOMIC DNA]</scope>
    <source>
        <strain evidence="12">ATCC MYA-139 / BCRC 22969 / CBS 8797 / CCRC 22969 / KCTC 17520 / NBRC 10181 / NCYC 3082</strain>
    </source>
</reference>
<dbReference type="Pfam" id="PF08743">
    <property type="entry name" value="Nse4_C"/>
    <property type="match status" value="1"/>
</dbReference>
<feature type="domain" description="Non-structural maintenance of chromosome element 4 C-terminal" evidence="9">
    <location>
        <begin position="311"/>
        <end position="408"/>
    </location>
</feature>
<keyword evidence="12" id="KW-1185">Reference proteome</keyword>
<dbReference type="Pfam" id="PF15412">
    <property type="entry name" value="Nse4-Nse3_bdg"/>
    <property type="match status" value="1"/>
</dbReference>
<keyword evidence="3 7" id="KW-0227">DNA damage</keyword>
<feature type="domain" description="Nse4/EID protein Nse3/MAGE-binding" evidence="10">
    <location>
        <begin position="117"/>
        <end position="170"/>
    </location>
</feature>
<evidence type="ECO:0000256" key="3">
    <source>
        <dbReference type="ARBA" id="ARBA00022763"/>
    </source>
</evidence>
<dbReference type="STRING" id="1071383.J7R099"/>
<evidence type="ECO:0000256" key="8">
    <source>
        <dbReference type="SAM" id="MobiDB-lite"/>
    </source>
</evidence>
<dbReference type="EMBL" id="HE978314">
    <property type="protein sequence ID" value="CCK68225.1"/>
    <property type="molecule type" value="Genomic_DNA"/>
</dbReference>
<evidence type="ECO:0000256" key="7">
    <source>
        <dbReference type="RuleBase" id="RU365071"/>
    </source>
</evidence>
<protein>
    <recommendedName>
        <fullName evidence="7">Non-structural maintenance of chromosomes element 4</fullName>
    </recommendedName>
</protein>
<organism evidence="11 12">
    <name type="scientific">Huiozyma naganishii (strain ATCC MYA-139 / BCRC 22969 / CBS 8797 / KCTC 17520 / NBRC 10181 / NCYC 3082 / Yp74L-3)</name>
    <name type="common">Yeast</name>
    <name type="synonym">Kazachstania naganishii</name>
    <dbReference type="NCBI Taxonomy" id="1071383"/>
    <lineage>
        <taxon>Eukaryota</taxon>
        <taxon>Fungi</taxon>
        <taxon>Dikarya</taxon>
        <taxon>Ascomycota</taxon>
        <taxon>Saccharomycotina</taxon>
        <taxon>Saccharomycetes</taxon>
        <taxon>Saccharomycetales</taxon>
        <taxon>Saccharomycetaceae</taxon>
        <taxon>Huiozyma</taxon>
    </lineage>
</organism>
<dbReference type="PANTHER" id="PTHR16140">
    <property type="entry name" value="NON-STRUCTURAL MAINTENANCE OF CHROMOSOMES ELEMENT 4"/>
    <property type="match status" value="1"/>
</dbReference>
<dbReference type="KEGG" id="kng:KNAG_0A05610"/>